<accession>A0A9X2MA43</accession>
<keyword evidence="3" id="KW-1185">Reference proteome</keyword>
<reference evidence="2" key="1">
    <citation type="submission" date="2022-07" db="EMBL/GenBank/DDBJ databases">
        <title>Enhanced cultured diversity of the mouse gut microbiota enables custom-made synthetic communities.</title>
        <authorList>
            <person name="Afrizal A."/>
        </authorList>
    </citation>
    <scope>NUCLEOTIDE SEQUENCE</scope>
    <source>
        <strain evidence="2">DSM 29186</strain>
    </source>
</reference>
<evidence type="ECO:0000313" key="2">
    <source>
        <dbReference type="EMBL" id="MCR1822057.1"/>
    </source>
</evidence>
<keyword evidence="1" id="KW-0472">Membrane</keyword>
<dbReference type="AlphaFoldDB" id="A0A9X2MA43"/>
<keyword evidence="1" id="KW-0812">Transmembrane</keyword>
<comment type="caution">
    <text evidence="2">The sequence shown here is derived from an EMBL/GenBank/DDBJ whole genome shotgun (WGS) entry which is preliminary data.</text>
</comment>
<name>A0A9X2MA43_9FIRM</name>
<gene>
    <name evidence="2" type="ORF">NSA58_04580</name>
</gene>
<dbReference type="Proteomes" id="UP001140817">
    <property type="component" value="Unassembled WGS sequence"/>
</dbReference>
<organism evidence="2 3">
    <name type="scientific">Terrisporobacter muris</name>
    <dbReference type="NCBI Taxonomy" id="2963284"/>
    <lineage>
        <taxon>Bacteria</taxon>
        <taxon>Bacillati</taxon>
        <taxon>Bacillota</taxon>
        <taxon>Clostridia</taxon>
        <taxon>Peptostreptococcales</taxon>
        <taxon>Peptostreptococcaceae</taxon>
        <taxon>Terrisporobacter</taxon>
    </lineage>
</organism>
<proteinExistence type="predicted"/>
<dbReference type="RefSeq" id="WP_257560171.1">
    <property type="nucleotide sequence ID" value="NZ_JANKBY010000033.1"/>
</dbReference>
<feature type="transmembrane region" description="Helical" evidence="1">
    <location>
        <begin position="6"/>
        <end position="23"/>
    </location>
</feature>
<dbReference type="EMBL" id="JANKBY010000033">
    <property type="protein sequence ID" value="MCR1822057.1"/>
    <property type="molecule type" value="Genomic_DNA"/>
</dbReference>
<keyword evidence="1" id="KW-1133">Transmembrane helix</keyword>
<protein>
    <submittedName>
        <fullName evidence="2">Uncharacterized protein</fullName>
    </submittedName>
</protein>
<feature type="transmembrane region" description="Helical" evidence="1">
    <location>
        <begin position="55"/>
        <end position="74"/>
    </location>
</feature>
<evidence type="ECO:0000256" key="1">
    <source>
        <dbReference type="SAM" id="Phobius"/>
    </source>
</evidence>
<sequence>MILTILVTIFFFLAFIVFLFLGYRERSLWKQFVSINSFIAGANSIKEILPSNYNGIVNIIRITIGLFVIGIFAYHNFHCNKINDI</sequence>
<evidence type="ECO:0000313" key="3">
    <source>
        <dbReference type="Proteomes" id="UP001140817"/>
    </source>
</evidence>